<dbReference type="PROSITE" id="PS51009">
    <property type="entry name" value="CYTCII"/>
    <property type="match status" value="1"/>
</dbReference>
<keyword evidence="4" id="KW-1185">Reference proteome</keyword>
<dbReference type="GO" id="GO:0005506">
    <property type="term" value="F:iron ion binding"/>
    <property type="evidence" value="ECO:0007669"/>
    <property type="project" value="InterPro"/>
</dbReference>
<dbReference type="InterPro" id="IPR002321">
    <property type="entry name" value="Cyt_c_II"/>
</dbReference>
<comment type="caution">
    <text evidence="3">The sequence shown here is derived from an EMBL/GenBank/DDBJ whole genome shotgun (WGS) entry which is preliminary data.</text>
</comment>
<reference evidence="3 4" key="1">
    <citation type="journal article" date="2014" name="Antonie Van Leeuwenhoek">
        <title>Roseivivax atlanticus sp. nov., isolated from surface seawater of the Atlantic Ocean.</title>
        <authorList>
            <person name="Li G."/>
            <person name="Lai Q."/>
            <person name="Liu X."/>
            <person name="Sun F."/>
            <person name="Shao Z."/>
        </authorList>
    </citation>
    <scope>NUCLEOTIDE SEQUENCE [LARGE SCALE GENOMIC DNA]</scope>
    <source>
        <strain evidence="3 4">22II-s10s</strain>
    </source>
</reference>
<protein>
    <submittedName>
        <fullName evidence="3">Putative cytochrome c-like protein</fullName>
    </submittedName>
</protein>
<evidence type="ECO:0000256" key="1">
    <source>
        <dbReference type="SAM" id="MobiDB-lite"/>
    </source>
</evidence>
<feature type="region of interest" description="Disordered" evidence="1">
    <location>
        <begin position="70"/>
        <end position="91"/>
    </location>
</feature>
<dbReference type="SUPFAM" id="SSF47175">
    <property type="entry name" value="Cytochromes"/>
    <property type="match status" value="1"/>
</dbReference>
<dbReference type="STRING" id="1379903.ATO8_18984"/>
<evidence type="ECO:0000313" key="3">
    <source>
        <dbReference type="EMBL" id="ETW11023.1"/>
    </source>
</evidence>
<gene>
    <name evidence="3" type="ORF">ATO8_18984</name>
</gene>
<proteinExistence type="predicted"/>
<dbReference type="EMBL" id="AQQW01000017">
    <property type="protein sequence ID" value="ETW11023.1"/>
    <property type="molecule type" value="Genomic_DNA"/>
</dbReference>
<feature type="signal peptide" evidence="2">
    <location>
        <begin position="1"/>
        <end position="17"/>
    </location>
</feature>
<dbReference type="Gene3D" id="1.20.120.10">
    <property type="entry name" value="Cytochrome c/b562"/>
    <property type="match status" value="1"/>
</dbReference>
<feature type="chain" id="PRO_5004843036" evidence="2">
    <location>
        <begin position="18"/>
        <end position="145"/>
    </location>
</feature>
<feature type="region of interest" description="Disordered" evidence="1">
    <location>
        <begin position="121"/>
        <end position="145"/>
    </location>
</feature>
<sequence length="145" mass="15280">MKLLNITTCLVAGLSGAAVLAHSGATGIVKERMEGMKAMGNAVEAVTPMMRGEEAFDAERLREAARTFAAHSGEEITSRFPEGSTEAPSEAKDEIWEDWDRFAALAEQLKISAEGLEQAAENGLSRAGGHMSGESMMGDAGSMMG</sequence>
<dbReference type="GO" id="GO:0009055">
    <property type="term" value="F:electron transfer activity"/>
    <property type="evidence" value="ECO:0007669"/>
    <property type="project" value="InterPro"/>
</dbReference>
<dbReference type="AlphaFoldDB" id="W4HF50"/>
<name>W4HF50_9RHOB</name>
<dbReference type="eggNOG" id="COG3909">
    <property type="taxonomic scope" value="Bacteria"/>
</dbReference>
<accession>W4HF50</accession>
<dbReference type="InterPro" id="IPR010980">
    <property type="entry name" value="Cyt_c/b562"/>
</dbReference>
<evidence type="ECO:0000313" key="4">
    <source>
        <dbReference type="Proteomes" id="UP000019063"/>
    </source>
</evidence>
<evidence type="ECO:0000256" key="2">
    <source>
        <dbReference type="SAM" id="SignalP"/>
    </source>
</evidence>
<dbReference type="Proteomes" id="UP000019063">
    <property type="component" value="Unassembled WGS sequence"/>
</dbReference>
<organism evidence="3 4">
    <name type="scientific">Roseivivax marinus</name>
    <dbReference type="NCBI Taxonomy" id="1379903"/>
    <lineage>
        <taxon>Bacteria</taxon>
        <taxon>Pseudomonadati</taxon>
        <taxon>Pseudomonadota</taxon>
        <taxon>Alphaproteobacteria</taxon>
        <taxon>Rhodobacterales</taxon>
        <taxon>Roseobacteraceae</taxon>
        <taxon>Roseivivax</taxon>
    </lineage>
</organism>
<dbReference type="RefSeq" id="WP_043846879.1">
    <property type="nucleotide sequence ID" value="NZ_AQQW01000017.1"/>
</dbReference>
<dbReference type="GO" id="GO:0022900">
    <property type="term" value="P:electron transport chain"/>
    <property type="evidence" value="ECO:0007669"/>
    <property type="project" value="InterPro"/>
</dbReference>
<dbReference type="GO" id="GO:0020037">
    <property type="term" value="F:heme binding"/>
    <property type="evidence" value="ECO:0007669"/>
    <property type="project" value="InterPro"/>
</dbReference>
<keyword evidence="2" id="KW-0732">Signal</keyword>
<dbReference type="Pfam" id="PF01322">
    <property type="entry name" value="Cytochrom_C_2"/>
    <property type="match status" value="1"/>
</dbReference>
<feature type="non-terminal residue" evidence="3">
    <location>
        <position position="145"/>
    </location>
</feature>